<name>A0A1I5SVT7_9BACT</name>
<reference evidence="1 2" key="1">
    <citation type="submission" date="2016-10" db="EMBL/GenBank/DDBJ databases">
        <authorList>
            <person name="de Groot N.N."/>
        </authorList>
    </citation>
    <scope>NUCLEOTIDE SEQUENCE [LARGE SCALE GENOMIC DNA]</scope>
    <source>
        <strain evidence="1 2">DSM 28286</strain>
    </source>
</reference>
<proteinExistence type="predicted"/>
<evidence type="ECO:0000313" key="2">
    <source>
        <dbReference type="Proteomes" id="UP000199031"/>
    </source>
</evidence>
<organism evidence="1 2">
    <name type="scientific">Parafilimonas terrae</name>
    <dbReference type="NCBI Taxonomy" id="1465490"/>
    <lineage>
        <taxon>Bacteria</taxon>
        <taxon>Pseudomonadati</taxon>
        <taxon>Bacteroidota</taxon>
        <taxon>Chitinophagia</taxon>
        <taxon>Chitinophagales</taxon>
        <taxon>Chitinophagaceae</taxon>
        <taxon>Parafilimonas</taxon>
    </lineage>
</organism>
<dbReference type="RefSeq" id="WP_090655028.1">
    <property type="nucleotide sequence ID" value="NZ_FOXQ01000001.1"/>
</dbReference>
<dbReference type="EMBL" id="FOXQ01000001">
    <property type="protein sequence ID" value="SFP74336.1"/>
    <property type="molecule type" value="Genomic_DNA"/>
</dbReference>
<gene>
    <name evidence="1" type="ORF">SAMN05444277_101951</name>
</gene>
<evidence type="ECO:0000313" key="1">
    <source>
        <dbReference type="EMBL" id="SFP74336.1"/>
    </source>
</evidence>
<accession>A0A1I5SVT7</accession>
<sequence>MYSYALLEPGCFYLVQEKENEGLILLQVKIVSDHCMYVEKYPEGIVQEWKRKTDPIFDIVELLSDEKVKEWTNAYYSNEDAYYEEDDE</sequence>
<dbReference type="AlphaFoldDB" id="A0A1I5SVT7"/>
<dbReference type="OrthoDB" id="677574at2"/>
<protein>
    <submittedName>
        <fullName evidence="1">Uncharacterized protein</fullName>
    </submittedName>
</protein>
<keyword evidence="2" id="KW-1185">Reference proteome</keyword>
<dbReference type="Proteomes" id="UP000199031">
    <property type="component" value="Unassembled WGS sequence"/>
</dbReference>